<name>A0A1J5IJS1_9BACT</name>
<protein>
    <submittedName>
        <fullName evidence="1">Cell filamentation protein Fic</fullName>
    </submittedName>
</protein>
<sequence>MPEKKQLIRNSTIEFLIFASQTGKQSIEARYEDETIWLSQKLMAQLFDADVRTVSEHLNTIFLQGELSKAATIRKFQIVQLEGEREISRAVDYYNLDAIISVGYRVNSVRATQFRQWATRVLKEFAIKGYILDKKRLENGTYLGDDYYERLLSEIREIRLSERKFYQKITDIYATSIDYDPDAPTTKQFFAQVQNKLHFAIHGQTAAELITARADSTKVHMGLRSWEKSPNGRIVKTDTSIAKNYLTGQELESLGRLVNAYLDLAEDRANRKIPMTMQDWSNRLDEFLKFADRDVLQNSGHVSAEAAQHHAECEFELYRITQDRLLESDFDRALQESKHINTRKTKHAR</sequence>
<accession>A0A1J5IJS1</accession>
<dbReference type="AlphaFoldDB" id="A0A1J5IJS1"/>
<comment type="caution">
    <text evidence="1">The sequence shown here is derived from an EMBL/GenBank/DDBJ whole genome shotgun (WGS) entry which is preliminary data.</text>
</comment>
<gene>
    <name evidence="1" type="ORF">AUK40_04315</name>
</gene>
<reference evidence="1 2" key="1">
    <citation type="journal article" date="2016" name="Environ. Microbiol.">
        <title>Genomic resolution of a cold subsurface aquifer community provides metabolic insights for novel microbes adapted to high CO concentrations.</title>
        <authorList>
            <person name="Probst A.J."/>
            <person name="Castelle C.J."/>
            <person name="Singh A."/>
            <person name="Brown C.T."/>
            <person name="Anantharaman K."/>
            <person name="Sharon I."/>
            <person name="Hug L.A."/>
            <person name="Burstein D."/>
            <person name="Emerson J.B."/>
            <person name="Thomas B.C."/>
            <person name="Banfield J.F."/>
        </authorList>
    </citation>
    <scope>NUCLEOTIDE SEQUENCE [LARGE SCALE GENOMIC DNA]</scope>
    <source>
        <strain evidence="1">CG2_30_54_11</strain>
    </source>
</reference>
<dbReference type="EMBL" id="MNZT01000075">
    <property type="protein sequence ID" value="OIP96947.1"/>
    <property type="molecule type" value="Genomic_DNA"/>
</dbReference>
<dbReference type="PANTHER" id="PTHR35810">
    <property type="entry name" value="CYTOPLASMIC PROTEIN-RELATED"/>
    <property type="match status" value="1"/>
</dbReference>
<dbReference type="STRING" id="1817892.AUK40_04315"/>
<dbReference type="Pfam" id="PF13310">
    <property type="entry name" value="Virulence_RhuM"/>
    <property type="match status" value="1"/>
</dbReference>
<organism evidence="1 2">
    <name type="scientific">Candidatus Wirthbacteria bacterium CG2_30_54_11</name>
    <dbReference type="NCBI Taxonomy" id="1817892"/>
    <lineage>
        <taxon>Bacteria</taxon>
        <taxon>Candidatus Wirthbacteria</taxon>
    </lineage>
</organism>
<dbReference type="PIRSF" id="PIRSF015268">
    <property type="entry name" value="Virulence_RhuM"/>
    <property type="match status" value="1"/>
</dbReference>
<dbReference type="InterPro" id="IPR011204">
    <property type="entry name" value="Virulence_RhuM-like"/>
</dbReference>
<dbReference type="Proteomes" id="UP000183245">
    <property type="component" value="Unassembled WGS sequence"/>
</dbReference>
<dbReference type="PANTHER" id="PTHR35810:SF1">
    <property type="entry name" value="CYTOPLASMIC PROTEIN"/>
    <property type="match status" value="1"/>
</dbReference>
<evidence type="ECO:0000313" key="2">
    <source>
        <dbReference type="Proteomes" id="UP000183245"/>
    </source>
</evidence>
<evidence type="ECO:0000313" key="1">
    <source>
        <dbReference type="EMBL" id="OIP96947.1"/>
    </source>
</evidence>
<proteinExistence type="predicted"/>